<dbReference type="FunFam" id="1.10.1410.10:FF:000003">
    <property type="entry name" value="non-canonical poly(A) RNA polymerase PAPD7"/>
    <property type="match status" value="1"/>
</dbReference>
<dbReference type="KEGG" id="csol:105360224"/>
<dbReference type="GO" id="GO:0005730">
    <property type="term" value="C:nucleolus"/>
    <property type="evidence" value="ECO:0007669"/>
    <property type="project" value="TreeGrafter"/>
</dbReference>
<feature type="compositionally biased region" description="Low complexity" evidence="7">
    <location>
        <begin position="453"/>
        <end position="472"/>
    </location>
</feature>
<protein>
    <recommendedName>
        <fullName evidence="3">polynucleotide adenylyltransferase</fullName>
        <ecNumber evidence="3">2.7.7.19</ecNumber>
    </recommendedName>
</protein>
<dbReference type="SUPFAM" id="SSF81301">
    <property type="entry name" value="Nucleotidyltransferase"/>
    <property type="match status" value="1"/>
</dbReference>
<dbReference type="GO" id="GO:0031123">
    <property type="term" value="P:RNA 3'-end processing"/>
    <property type="evidence" value="ECO:0007669"/>
    <property type="project" value="TreeGrafter"/>
</dbReference>
<dbReference type="Pfam" id="PF03828">
    <property type="entry name" value="PAP_assoc"/>
    <property type="match status" value="1"/>
</dbReference>
<feature type="domain" description="PAP-associated" evidence="8">
    <location>
        <begin position="322"/>
        <end position="382"/>
    </location>
</feature>
<dbReference type="Proteomes" id="UP000695007">
    <property type="component" value="Unplaced"/>
</dbReference>
<dbReference type="CDD" id="cd05402">
    <property type="entry name" value="NT_PAP_TUTase"/>
    <property type="match status" value="1"/>
</dbReference>
<dbReference type="PANTHER" id="PTHR23092">
    <property type="entry name" value="POLY(A) RNA POLYMERASE"/>
    <property type="match status" value="1"/>
</dbReference>
<proteinExistence type="inferred from homology"/>
<feature type="compositionally biased region" description="Low complexity" evidence="7">
    <location>
        <begin position="546"/>
        <end position="559"/>
    </location>
</feature>
<dbReference type="Pfam" id="PF22600">
    <property type="entry name" value="MTPAP-like_central"/>
    <property type="match status" value="1"/>
</dbReference>
<dbReference type="InterPro" id="IPR002058">
    <property type="entry name" value="PAP_assoc"/>
</dbReference>
<comment type="cofactor">
    <cofactor evidence="1">
        <name>Mn(2+)</name>
        <dbReference type="ChEBI" id="CHEBI:29035"/>
    </cofactor>
</comment>
<name>A0AAJ6YCV8_9HYME</name>
<evidence type="ECO:0000313" key="11">
    <source>
        <dbReference type="RefSeq" id="XP_011495371.1"/>
    </source>
</evidence>
<dbReference type="InterPro" id="IPR054708">
    <property type="entry name" value="MTPAP-like_central"/>
</dbReference>
<dbReference type="GO" id="GO:0046872">
    <property type="term" value="F:metal ion binding"/>
    <property type="evidence" value="ECO:0007669"/>
    <property type="project" value="UniProtKB-KW"/>
</dbReference>
<evidence type="ECO:0000256" key="7">
    <source>
        <dbReference type="SAM" id="MobiDB-lite"/>
    </source>
</evidence>
<evidence type="ECO:0000256" key="6">
    <source>
        <dbReference type="ARBA" id="ARBA00022842"/>
    </source>
</evidence>
<dbReference type="PANTHER" id="PTHR23092:SF15">
    <property type="entry name" value="INACTIVE NON-CANONICAL POLY(A) RNA POLYMERASE PROTEIN TRF4-2-RELATED"/>
    <property type="match status" value="1"/>
</dbReference>
<feature type="domain" description="Poly(A) RNA polymerase mitochondrial-like central palm" evidence="9">
    <location>
        <begin position="134"/>
        <end position="265"/>
    </location>
</feature>
<dbReference type="EC" id="2.7.7.19" evidence="3"/>
<dbReference type="GO" id="GO:1990817">
    <property type="term" value="F:poly(A) RNA polymerase activity"/>
    <property type="evidence" value="ECO:0007669"/>
    <property type="project" value="UniProtKB-EC"/>
</dbReference>
<sequence length="584" mass="65900">MDPKIGCYQPEQFGPAKDLWLHIWETGKDLDNLSLKHDNSASLGGSTMNTKNSQDFVPLESPTLNNRPNNDERNTRVNMQHNTNNSYYNPSRRKNDNRASTYGMNYNYEALVGVFGGCPWRIPNKHYSKGVLGLHEEIEDFFTYMCPSNEEHKLRLRVIKRIKQVIYDLWPDSKVEIFGSFRTGLYLPTSDIDLVVIGMWTNLPLHTLERALIDQNIVEPSSVKVLDRASVPIVKLTDKETEIKVDISFNMNNGVKSAELIKTFKRQYPALEKLVMVLKQFLLQRDLNEVFTGGISSYSLILMTISFLQLHPRTNIDSPEVNLGVLLIEFLELYGRKFNYVKTGIRVKGGGAYISKEEVQKDMIDGHRPSLLCIEDPLTPGNDIGRSSYGALYVKDAFDWAYYVLSQAVNPLNILVNDANKVSILGRIIRVTDEVIDYRKWIKETFPVPPEMDSLSSSTGSDASTLSAPASESESECSRGNSPNTGEKGEDKNKDRHLYNNQLSHGHLTYKKSYKPTAHVNHQNARGDYTRSISNHTGGHGKTKNNQHNSNNNNGGNQSPGSRLHSVKRKKQCITSRGPGDCVR</sequence>
<dbReference type="InterPro" id="IPR045862">
    <property type="entry name" value="Trf4-like"/>
</dbReference>
<dbReference type="SUPFAM" id="SSF81631">
    <property type="entry name" value="PAP/OAS1 substrate-binding domain"/>
    <property type="match status" value="1"/>
</dbReference>
<dbReference type="GeneID" id="105360224"/>
<dbReference type="GO" id="GO:0043634">
    <property type="term" value="P:polyadenylation-dependent ncRNA catabolic process"/>
    <property type="evidence" value="ECO:0007669"/>
    <property type="project" value="TreeGrafter"/>
</dbReference>
<feature type="region of interest" description="Disordered" evidence="7">
    <location>
        <begin position="528"/>
        <end position="584"/>
    </location>
</feature>
<feature type="region of interest" description="Disordered" evidence="7">
    <location>
        <begin position="43"/>
        <end position="95"/>
    </location>
</feature>
<reference evidence="11" key="1">
    <citation type="submission" date="2025-08" db="UniProtKB">
        <authorList>
            <consortium name="RefSeq"/>
        </authorList>
    </citation>
    <scope>IDENTIFICATION</scope>
</reference>
<dbReference type="RefSeq" id="XP_011495371.1">
    <property type="nucleotide sequence ID" value="XM_011497069.1"/>
</dbReference>
<keyword evidence="5" id="KW-0479">Metal-binding</keyword>
<dbReference type="GO" id="GO:0031499">
    <property type="term" value="C:TRAMP complex"/>
    <property type="evidence" value="ECO:0007669"/>
    <property type="project" value="TreeGrafter"/>
</dbReference>
<feature type="region of interest" description="Disordered" evidence="7">
    <location>
        <begin position="449"/>
        <end position="494"/>
    </location>
</feature>
<evidence type="ECO:0000259" key="9">
    <source>
        <dbReference type="Pfam" id="PF22600"/>
    </source>
</evidence>
<gene>
    <name evidence="11" type="primary">LOC105360224</name>
</gene>
<evidence type="ECO:0000256" key="2">
    <source>
        <dbReference type="ARBA" id="ARBA00008593"/>
    </source>
</evidence>
<keyword evidence="4" id="KW-0808">Transferase</keyword>
<keyword evidence="10" id="KW-1185">Reference proteome</keyword>
<dbReference type="Gene3D" id="3.30.460.10">
    <property type="entry name" value="Beta Polymerase, domain 2"/>
    <property type="match status" value="1"/>
</dbReference>
<dbReference type="InterPro" id="IPR043519">
    <property type="entry name" value="NT_sf"/>
</dbReference>
<feature type="compositionally biased region" description="Polar residues" evidence="7">
    <location>
        <begin position="43"/>
        <end position="55"/>
    </location>
</feature>
<dbReference type="AlphaFoldDB" id="A0AAJ6YCV8"/>
<dbReference type="FunFam" id="3.30.460.10:FF:000006">
    <property type="entry name" value="non-canonical poly(A) RNA polymerase PAPD5"/>
    <property type="match status" value="1"/>
</dbReference>
<evidence type="ECO:0000313" key="10">
    <source>
        <dbReference type="Proteomes" id="UP000695007"/>
    </source>
</evidence>
<evidence type="ECO:0000256" key="1">
    <source>
        <dbReference type="ARBA" id="ARBA00001936"/>
    </source>
</evidence>
<feature type="compositionally biased region" description="Polar residues" evidence="7">
    <location>
        <begin position="76"/>
        <end position="89"/>
    </location>
</feature>
<organism evidence="10 11">
    <name type="scientific">Ceratosolen solmsi marchali</name>
    <dbReference type="NCBI Taxonomy" id="326594"/>
    <lineage>
        <taxon>Eukaryota</taxon>
        <taxon>Metazoa</taxon>
        <taxon>Ecdysozoa</taxon>
        <taxon>Arthropoda</taxon>
        <taxon>Hexapoda</taxon>
        <taxon>Insecta</taxon>
        <taxon>Pterygota</taxon>
        <taxon>Neoptera</taxon>
        <taxon>Endopterygota</taxon>
        <taxon>Hymenoptera</taxon>
        <taxon>Apocrita</taxon>
        <taxon>Proctotrupomorpha</taxon>
        <taxon>Chalcidoidea</taxon>
        <taxon>Agaonidae</taxon>
        <taxon>Agaoninae</taxon>
        <taxon>Ceratosolen</taxon>
    </lineage>
</organism>
<evidence type="ECO:0000256" key="3">
    <source>
        <dbReference type="ARBA" id="ARBA00012388"/>
    </source>
</evidence>
<evidence type="ECO:0000256" key="4">
    <source>
        <dbReference type="ARBA" id="ARBA00022679"/>
    </source>
</evidence>
<accession>A0AAJ6YCV8</accession>
<dbReference type="GO" id="GO:0003729">
    <property type="term" value="F:mRNA binding"/>
    <property type="evidence" value="ECO:0007669"/>
    <property type="project" value="TreeGrafter"/>
</dbReference>
<evidence type="ECO:0000259" key="8">
    <source>
        <dbReference type="Pfam" id="PF03828"/>
    </source>
</evidence>
<evidence type="ECO:0000256" key="5">
    <source>
        <dbReference type="ARBA" id="ARBA00022723"/>
    </source>
</evidence>
<keyword evidence="6" id="KW-0460">Magnesium</keyword>
<comment type="similarity">
    <text evidence="2">Belongs to the DNA polymerase type-B-like family.</text>
</comment>
<dbReference type="Gene3D" id="1.10.1410.10">
    <property type="match status" value="1"/>
</dbReference>